<dbReference type="AlphaFoldDB" id="A0A1D2JAB6"/>
<evidence type="ECO:0000256" key="2">
    <source>
        <dbReference type="ARBA" id="ARBA00022694"/>
    </source>
</evidence>
<comment type="similarity">
    <text evidence="1">Belongs to the SEN54 family.</text>
</comment>
<dbReference type="GO" id="GO:0000379">
    <property type="term" value="P:tRNA-type intron splice site recognition and cleavage"/>
    <property type="evidence" value="ECO:0007669"/>
    <property type="project" value="TreeGrafter"/>
</dbReference>
<dbReference type="GO" id="GO:0000214">
    <property type="term" value="C:tRNA-intron endonuclease complex"/>
    <property type="evidence" value="ECO:0007669"/>
    <property type="project" value="TreeGrafter"/>
</dbReference>
<dbReference type="PANTHER" id="PTHR21027">
    <property type="entry name" value="TRNA-SPLICING ENDONUCLEASE SUBUNIT SEN54"/>
    <property type="match status" value="1"/>
</dbReference>
<feature type="region of interest" description="Disordered" evidence="3">
    <location>
        <begin position="38"/>
        <end position="63"/>
    </location>
</feature>
<comment type="caution">
    <text evidence="5">The sequence shown here is derived from an EMBL/GenBank/DDBJ whole genome shotgun (WGS) entry which is preliminary data.</text>
</comment>
<dbReference type="InterPro" id="IPR024336">
    <property type="entry name" value="tRNA_splic_suSen54_N"/>
</dbReference>
<feature type="compositionally biased region" description="Basic and acidic residues" evidence="3">
    <location>
        <begin position="116"/>
        <end position="154"/>
    </location>
</feature>
<proteinExistence type="inferred from homology"/>
<feature type="compositionally biased region" description="Polar residues" evidence="3">
    <location>
        <begin position="11"/>
        <end position="21"/>
    </location>
</feature>
<dbReference type="InterPro" id="IPR024337">
    <property type="entry name" value="tRNA_splic_suSen54"/>
</dbReference>
<dbReference type="VEuPathDB" id="FungiDB:PABG_04607"/>
<protein>
    <recommendedName>
        <fullName evidence="4">tRNA-splicing endonuclease subunit Sen54 N-terminal domain-containing protein</fullName>
    </recommendedName>
</protein>
<accession>A0A1D2JAB6</accession>
<feature type="region of interest" description="Disordered" evidence="3">
    <location>
        <begin position="103"/>
        <end position="172"/>
    </location>
</feature>
<keyword evidence="2" id="KW-0819">tRNA processing</keyword>
<dbReference type="Proteomes" id="UP000242814">
    <property type="component" value="Unassembled WGS sequence"/>
</dbReference>
<feature type="compositionally biased region" description="Gly residues" evidence="3">
    <location>
        <begin position="495"/>
        <end position="509"/>
    </location>
</feature>
<evidence type="ECO:0000256" key="1">
    <source>
        <dbReference type="ARBA" id="ARBA00005736"/>
    </source>
</evidence>
<feature type="region of interest" description="Disordered" evidence="3">
    <location>
        <begin position="1"/>
        <end position="26"/>
    </location>
</feature>
<name>A0A1D2JAB6_PARBR</name>
<dbReference type="EMBL" id="LZYO01000246">
    <property type="protein sequence ID" value="ODH22769.1"/>
    <property type="molecule type" value="Genomic_DNA"/>
</dbReference>
<gene>
    <name evidence="5" type="ORF">ACO22_05457</name>
</gene>
<feature type="domain" description="tRNA-splicing endonuclease subunit Sen54 N-terminal" evidence="4">
    <location>
        <begin position="79"/>
        <end position="214"/>
    </location>
</feature>
<dbReference type="Pfam" id="PF12928">
    <property type="entry name" value="tRNA_int_end_N2"/>
    <property type="match status" value="1"/>
</dbReference>
<reference evidence="5 6" key="1">
    <citation type="submission" date="2016-06" db="EMBL/GenBank/DDBJ databases">
        <authorList>
            <person name="Kjaerup R.B."/>
            <person name="Dalgaard T.S."/>
            <person name="Juul-Madsen H.R."/>
        </authorList>
    </citation>
    <scope>NUCLEOTIDE SEQUENCE [LARGE SCALE GENOMIC DNA]</scope>
    <source>
        <strain evidence="5 6">Pb300</strain>
    </source>
</reference>
<evidence type="ECO:0000259" key="4">
    <source>
        <dbReference type="Pfam" id="PF12928"/>
    </source>
</evidence>
<evidence type="ECO:0000313" key="6">
    <source>
        <dbReference type="Proteomes" id="UP000242814"/>
    </source>
</evidence>
<evidence type="ECO:0000256" key="3">
    <source>
        <dbReference type="SAM" id="MobiDB-lite"/>
    </source>
</evidence>
<sequence>MADADEDALIQPTSAQDQTTRIDQDLSDETQDFRFLNSLSLLPDPSQPASLPRRGEKDFEPNPTLRQADVLAASRDAMHNALAYPRLHNPKTRVVGIYCPTGLLRPARNPTGGGSRADKDNSSDENVAKEGKDVGVEESKEKKKDKERDTERYAPPRKKPPPPHGIGNGTCVCVPSPRGQHFRTVGRSDHWNRVWLLPEEALYLLERGSLDIRWPAPAGEHEHAGEGRGNRRDEEVEDVDGGIPMSLQGAYACLIGRGGLTLERYIVYAGLRRGGYTVIRAPSWDDGPVEQALSSTTSGIETHTHPEERGGGGLINLLSRFFNSIYKSVPTGCLAHGPVIGLGIHRNYHDIYRALSIIPTHNPTHPDPPQPPQTNPPYRLAYHIYKPSTPFRKSTPGTPDFRLAVINSRTNPTLPSLQDLSALLESTPLDPPRGGKMERLMYMRLRHGWRNVILAVVDQGVVSFLRVADAGFVGVRIYEEKQGGSRNKVGRSRGATGGGGQKGNGGGRT</sequence>
<feature type="region of interest" description="Disordered" evidence="3">
    <location>
        <begin position="483"/>
        <end position="509"/>
    </location>
</feature>
<dbReference type="VEuPathDB" id="FungiDB:PADG_05008"/>
<evidence type="ECO:0000313" key="5">
    <source>
        <dbReference type="EMBL" id="ODH22769.1"/>
    </source>
</evidence>
<dbReference type="PANTHER" id="PTHR21027:SF1">
    <property type="entry name" value="TRNA-SPLICING ENDONUCLEASE SUBUNIT SEN54"/>
    <property type="match status" value="1"/>
</dbReference>
<organism evidence="5 6">
    <name type="scientific">Paracoccidioides brasiliensis</name>
    <dbReference type="NCBI Taxonomy" id="121759"/>
    <lineage>
        <taxon>Eukaryota</taxon>
        <taxon>Fungi</taxon>
        <taxon>Dikarya</taxon>
        <taxon>Ascomycota</taxon>
        <taxon>Pezizomycotina</taxon>
        <taxon>Eurotiomycetes</taxon>
        <taxon>Eurotiomycetidae</taxon>
        <taxon>Onygenales</taxon>
        <taxon>Ajellomycetaceae</taxon>
        <taxon>Paracoccidioides</taxon>
    </lineage>
</organism>